<dbReference type="Pfam" id="PF00072">
    <property type="entry name" value="Response_reg"/>
    <property type="match status" value="1"/>
</dbReference>
<dbReference type="InterPro" id="IPR011006">
    <property type="entry name" value="CheY-like_superfamily"/>
</dbReference>
<evidence type="ECO:0000313" key="7">
    <source>
        <dbReference type="Proteomes" id="UP000190061"/>
    </source>
</evidence>
<keyword evidence="1 3" id="KW-0597">Phosphoprotein</keyword>
<organism evidence="6 7">
    <name type="scientific">Lysobacter spongiicola DSM 21749</name>
    <dbReference type="NCBI Taxonomy" id="1122188"/>
    <lineage>
        <taxon>Bacteria</taxon>
        <taxon>Pseudomonadati</taxon>
        <taxon>Pseudomonadota</taxon>
        <taxon>Gammaproteobacteria</taxon>
        <taxon>Lysobacterales</taxon>
        <taxon>Lysobacteraceae</taxon>
        <taxon>Novilysobacter</taxon>
    </lineage>
</organism>
<evidence type="ECO:0000259" key="5">
    <source>
        <dbReference type="PROSITE" id="PS50110"/>
    </source>
</evidence>
<dbReference type="AlphaFoldDB" id="A0A1T4SDH9"/>
<feature type="domain" description="Response regulatory" evidence="5">
    <location>
        <begin position="3"/>
        <end position="120"/>
    </location>
</feature>
<dbReference type="PROSITE" id="PS50110">
    <property type="entry name" value="RESPONSE_REGULATORY"/>
    <property type="match status" value="1"/>
</dbReference>
<dbReference type="SMART" id="SM00448">
    <property type="entry name" value="REC"/>
    <property type="match status" value="1"/>
</dbReference>
<dbReference type="PANTHER" id="PTHR45566:SF1">
    <property type="entry name" value="HTH-TYPE TRANSCRIPTIONAL REGULATOR YHJB-RELATED"/>
    <property type="match status" value="1"/>
</dbReference>
<dbReference type="SUPFAM" id="SSF46894">
    <property type="entry name" value="C-terminal effector domain of the bipartite response regulators"/>
    <property type="match status" value="1"/>
</dbReference>
<keyword evidence="2" id="KW-0238">DNA-binding</keyword>
<dbReference type="STRING" id="1122188.SAMN02745674_02770"/>
<evidence type="ECO:0000256" key="3">
    <source>
        <dbReference type="PROSITE-ProRule" id="PRU00169"/>
    </source>
</evidence>
<evidence type="ECO:0000313" key="6">
    <source>
        <dbReference type="EMBL" id="SKA26235.1"/>
    </source>
</evidence>
<dbReference type="Pfam" id="PF00196">
    <property type="entry name" value="GerE"/>
    <property type="match status" value="1"/>
</dbReference>
<dbReference type="PROSITE" id="PS00622">
    <property type="entry name" value="HTH_LUXR_1"/>
    <property type="match status" value="1"/>
</dbReference>
<dbReference type="PROSITE" id="PS50043">
    <property type="entry name" value="HTH_LUXR_2"/>
    <property type="match status" value="1"/>
</dbReference>
<dbReference type="CDD" id="cd17535">
    <property type="entry name" value="REC_NarL-like"/>
    <property type="match status" value="1"/>
</dbReference>
<evidence type="ECO:0000256" key="1">
    <source>
        <dbReference type="ARBA" id="ARBA00022553"/>
    </source>
</evidence>
<accession>A0A1T4SDH9</accession>
<keyword evidence="7" id="KW-1185">Reference proteome</keyword>
<feature type="modified residue" description="4-aspartylphosphate" evidence="3">
    <location>
        <position position="55"/>
    </location>
</feature>
<dbReference type="OrthoDB" id="9814495at2"/>
<dbReference type="PRINTS" id="PR00038">
    <property type="entry name" value="HTHLUXR"/>
</dbReference>
<evidence type="ECO:0000259" key="4">
    <source>
        <dbReference type="PROSITE" id="PS50043"/>
    </source>
</evidence>
<dbReference type="InterPro" id="IPR016032">
    <property type="entry name" value="Sig_transdc_resp-reg_C-effctor"/>
</dbReference>
<dbReference type="Gene3D" id="1.10.10.10">
    <property type="entry name" value="Winged helix-like DNA-binding domain superfamily/Winged helix DNA-binding domain"/>
    <property type="match status" value="1"/>
</dbReference>
<dbReference type="InterPro" id="IPR051015">
    <property type="entry name" value="EvgA-like"/>
</dbReference>
<dbReference type="EMBL" id="FUXP01000016">
    <property type="protein sequence ID" value="SKA26235.1"/>
    <property type="molecule type" value="Genomic_DNA"/>
</dbReference>
<dbReference type="PANTHER" id="PTHR45566">
    <property type="entry name" value="HTH-TYPE TRANSCRIPTIONAL REGULATOR YHJB-RELATED"/>
    <property type="match status" value="1"/>
</dbReference>
<dbReference type="Gene3D" id="3.40.50.2300">
    <property type="match status" value="1"/>
</dbReference>
<gene>
    <name evidence="6" type="ORF">SAMN02745674_02770</name>
</gene>
<name>A0A1T4SDH9_9GAMM</name>
<feature type="domain" description="HTH luxR-type" evidence="4">
    <location>
        <begin position="143"/>
        <end position="208"/>
    </location>
</feature>
<dbReference type="InterPro" id="IPR058245">
    <property type="entry name" value="NreC/VraR/RcsB-like_REC"/>
</dbReference>
<dbReference type="InterPro" id="IPR036388">
    <property type="entry name" value="WH-like_DNA-bd_sf"/>
</dbReference>
<reference evidence="6 7" key="1">
    <citation type="submission" date="2017-02" db="EMBL/GenBank/DDBJ databases">
        <authorList>
            <person name="Peterson S.W."/>
        </authorList>
    </citation>
    <scope>NUCLEOTIDE SEQUENCE [LARGE SCALE GENOMIC DNA]</scope>
    <source>
        <strain evidence="6 7">DSM 21749</strain>
    </source>
</reference>
<dbReference type="GO" id="GO:0006355">
    <property type="term" value="P:regulation of DNA-templated transcription"/>
    <property type="evidence" value="ECO:0007669"/>
    <property type="project" value="InterPro"/>
</dbReference>
<protein>
    <submittedName>
        <fullName evidence="6">Two component transcriptional regulator, LuxR family</fullName>
    </submittedName>
</protein>
<dbReference type="GO" id="GO:0000160">
    <property type="term" value="P:phosphorelay signal transduction system"/>
    <property type="evidence" value="ECO:0007669"/>
    <property type="project" value="InterPro"/>
</dbReference>
<proteinExistence type="predicted"/>
<dbReference type="SMART" id="SM00421">
    <property type="entry name" value="HTH_LUXR"/>
    <property type="match status" value="1"/>
</dbReference>
<dbReference type="Proteomes" id="UP000190061">
    <property type="component" value="Unassembled WGS sequence"/>
</dbReference>
<dbReference type="CDD" id="cd06170">
    <property type="entry name" value="LuxR_C_like"/>
    <property type="match status" value="1"/>
</dbReference>
<dbReference type="SUPFAM" id="SSF52172">
    <property type="entry name" value="CheY-like"/>
    <property type="match status" value="1"/>
</dbReference>
<evidence type="ECO:0000256" key="2">
    <source>
        <dbReference type="ARBA" id="ARBA00023125"/>
    </source>
</evidence>
<dbReference type="InterPro" id="IPR001789">
    <property type="entry name" value="Sig_transdc_resp-reg_receiver"/>
</dbReference>
<sequence>MPTLLIADDHPLFREALRGVVAKVLPGAILHEADSVEALYALVEREADADLLLLDLNMPGAQGFSALVHLRALEPQLPIVVVSAREEPAVMRRALDHGAFGFIPKSADAATLGEAIGTVLAGDRWAPDAATSAPGAAAAEYDAAQRLRDLTPQQFRVLQMLGEGLLNKQVAYELGVSEATIKAHVTAILRKLGANNRTQAVLIAGRLALDPGTLAAHPEDAE</sequence>
<dbReference type="GO" id="GO:0003677">
    <property type="term" value="F:DNA binding"/>
    <property type="evidence" value="ECO:0007669"/>
    <property type="project" value="UniProtKB-KW"/>
</dbReference>
<dbReference type="InterPro" id="IPR000792">
    <property type="entry name" value="Tscrpt_reg_LuxR_C"/>
</dbReference>
<dbReference type="RefSeq" id="WP_078759293.1">
    <property type="nucleotide sequence ID" value="NZ_FUXP01000016.1"/>
</dbReference>